<dbReference type="Gene3D" id="1.10.357.10">
    <property type="entry name" value="Tetracycline Repressor, domain 2"/>
    <property type="match status" value="1"/>
</dbReference>
<dbReference type="KEGG" id="broo:brsh051_29290"/>
<dbReference type="InterPro" id="IPR036271">
    <property type="entry name" value="Tet_transcr_reg_TetR-rel_C_sf"/>
</dbReference>
<dbReference type="InterPro" id="IPR009057">
    <property type="entry name" value="Homeodomain-like_sf"/>
</dbReference>
<dbReference type="AlphaFoldDB" id="A0AAN0K844"/>
<dbReference type="PANTHER" id="PTHR30055">
    <property type="entry name" value="HTH-TYPE TRANSCRIPTIONAL REGULATOR RUTR"/>
    <property type="match status" value="1"/>
</dbReference>
<dbReference type="InterPro" id="IPR001647">
    <property type="entry name" value="HTH_TetR"/>
</dbReference>
<dbReference type="InterPro" id="IPR004111">
    <property type="entry name" value="Repressor_TetR_C"/>
</dbReference>
<dbReference type="PROSITE" id="PS50977">
    <property type="entry name" value="HTH_TETR_2"/>
    <property type="match status" value="1"/>
</dbReference>
<evidence type="ECO:0000313" key="8">
    <source>
        <dbReference type="Proteomes" id="UP001431656"/>
    </source>
</evidence>
<dbReference type="Pfam" id="PF02909">
    <property type="entry name" value="TetR_C_1"/>
    <property type="match status" value="1"/>
</dbReference>
<dbReference type="GO" id="GO:0046677">
    <property type="term" value="P:response to antibiotic"/>
    <property type="evidence" value="ECO:0007669"/>
    <property type="project" value="InterPro"/>
</dbReference>
<dbReference type="PRINTS" id="PR00400">
    <property type="entry name" value="TETREPRESSOR"/>
</dbReference>
<dbReference type="GO" id="GO:0000976">
    <property type="term" value="F:transcription cis-regulatory region binding"/>
    <property type="evidence" value="ECO:0007669"/>
    <property type="project" value="TreeGrafter"/>
</dbReference>
<keyword evidence="3 5" id="KW-0238">DNA-binding</keyword>
<dbReference type="InterPro" id="IPR003012">
    <property type="entry name" value="Tet_transcr_reg_TetR"/>
</dbReference>
<evidence type="ECO:0000256" key="2">
    <source>
        <dbReference type="ARBA" id="ARBA00023015"/>
    </source>
</evidence>
<feature type="DNA-binding region" description="H-T-H motif" evidence="5">
    <location>
        <begin position="34"/>
        <end position="53"/>
    </location>
</feature>
<dbReference type="InterPro" id="IPR050109">
    <property type="entry name" value="HTH-type_TetR-like_transc_reg"/>
</dbReference>
<evidence type="ECO:0000256" key="4">
    <source>
        <dbReference type="ARBA" id="ARBA00023163"/>
    </source>
</evidence>
<evidence type="ECO:0000256" key="3">
    <source>
        <dbReference type="ARBA" id="ARBA00023125"/>
    </source>
</evidence>
<name>A0AAN0K844_9ACTN</name>
<proteinExistence type="predicted"/>
<evidence type="ECO:0000259" key="6">
    <source>
        <dbReference type="PROSITE" id="PS50977"/>
    </source>
</evidence>
<dbReference type="PANTHER" id="PTHR30055:SF151">
    <property type="entry name" value="TRANSCRIPTIONAL REGULATORY PROTEIN"/>
    <property type="match status" value="1"/>
</dbReference>
<protein>
    <submittedName>
        <fullName evidence="7">TetR/AcrR family transcriptional regulator C-terminal domain-containing protein</fullName>
    </submittedName>
</protein>
<dbReference type="GO" id="GO:0045892">
    <property type="term" value="P:negative regulation of DNA-templated transcription"/>
    <property type="evidence" value="ECO:0007669"/>
    <property type="project" value="InterPro"/>
</dbReference>
<evidence type="ECO:0000256" key="1">
    <source>
        <dbReference type="ARBA" id="ARBA00022491"/>
    </source>
</evidence>
<dbReference type="SUPFAM" id="SSF46689">
    <property type="entry name" value="Homeodomain-like"/>
    <property type="match status" value="1"/>
</dbReference>
<dbReference type="EMBL" id="AP028056">
    <property type="protein sequence ID" value="BEH03648.1"/>
    <property type="molecule type" value="Genomic_DNA"/>
</dbReference>
<dbReference type="Pfam" id="PF00440">
    <property type="entry name" value="TetR_N"/>
    <property type="match status" value="1"/>
</dbReference>
<keyword evidence="1" id="KW-0678">Repressor</keyword>
<keyword evidence="8" id="KW-1185">Reference proteome</keyword>
<dbReference type="GO" id="GO:0003700">
    <property type="term" value="F:DNA-binding transcription factor activity"/>
    <property type="evidence" value="ECO:0007669"/>
    <property type="project" value="TreeGrafter"/>
</dbReference>
<sequence length="213" mass="23043">MSNPERPTRPALSREYILHTALRIVDRDGPDKLTMRRLGAELGVDPMAVYHYLPNKAALFDGITEAIWASLDLDDVIDPGSSWQRQLAAAMHALRDALRAHPRAIAILGTRPVTGRELFALLDRMLGVLIAAGMPADADTADLLDVLVTYTIGHVLAEVGEPMGAGSAPTLHQTLSGQAYPHLAAVLDSGWAFDPDAQYDRGLNAILTGWQHP</sequence>
<dbReference type="Proteomes" id="UP001431656">
    <property type="component" value="Chromosome"/>
</dbReference>
<gene>
    <name evidence="7" type="ORF">brsh051_29290</name>
</gene>
<keyword evidence="2" id="KW-0805">Transcription regulation</keyword>
<reference evidence="7" key="1">
    <citation type="journal article" date="2024" name="Int. J. Syst. Evol. Microbiol.">
        <title>Brooklawnia propionicigenes sp. nov., a facultatively anaerobic, propionate-producing bacterium isolated from a methanogenic reactor treating waste from cattle farms.</title>
        <authorList>
            <person name="Akita Y."/>
            <person name="Ueki A."/>
            <person name="Tonouchi A."/>
            <person name="Sugawara Y."/>
            <person name="Honma S."/>
            <person name="Kaku N."/>
            <person name="Ueki K."/>
        </authorList>
    </citation>
    <scope>NUCLEOTIDE SEQUENCE</scope>
    <source>
        <strain evidence="7">SH051</strain>
    </source>
</reference>
<dbReference type="SUPFAM" id="SSF48498">
    <property type="entry name" value="Tetracyclin repressor-like, C-terminal domain"/>
    <property type="match status" value="1"/>
</dbReference>
<keyword evidence="4" id="KW-0804">Transcription</keyword>
<organism evidence="7 8">
    <name type="scientific">Brooklawnia propionicigenes</name>
    <dbReference type="NCBI Taxonomy" id="3041175"/>
    <lineage>
        <taxon>Bacteria</taxon>
        <taxon>Bacillati</taxon>
        <taxon>Actinomycetota</taxon>
        <taxon>Actinomycetes</taxon>
        <taxon>Propionibacteriales</taxon>
        <taxon>Propionibacteriaceae</taxon>
        <taxon>Brooklawnia</taxon>
    </lineage>
</organism>
<accession>A0AAN0K844</accession>
<dbReference type="RefSeq" id="WP_286266338.1">
    <property type="nucleotide sequence ID" value="NZ_AP028056.1"/>
</dbReference>
<evidence type="ECO:0000313" key="7">
    <source>
        <dbReference type="EMBL" id="BEH03648.1"/>
    </source>
</evidence>
<evidence type="ECO:0000256" key="5">
    <source>
        <dbReference type="PROSITE-ProRule" id="PRU00335"/>
    </source>
</evidence>
<feature type="domain" description="HTH tetR-type" evidence="6">
    <location>
        <begin position="11"/>
        <end position="71"/>
    </location>
</feature>